<evidence type="ECO:0000313" key="3">
    <source>
        <dbReference type="Proteomes" id="UP001341840"/>
    </source>
</evidence>
<proteinExistence type="predicted"/>
<evidence type="ECO:0000313" key="2">
    <source>
        <dbReference type="EMBL" id="MED6192729.1"/>
    </source>
</evidence>
<protein>
    <submittedName>
        <fullName evidence="2">Uncharacterized protein</fullName>
    </submittedName>
</protein>
<feature type="compositionally biased region" description="Polar residues" evidence="1">
    <location>
        <begin position="107"/>
        <end position="116"/>
    </location>
</feature>
<feature type="region of interest" description="Disordered" evidence="1">
    <location>
        <begin position="107"/>
        <end position="126"/>
    </location>
</feature>
<keyword evidence="3" id="KW-1185">Reference proteome</keyword>
<name>A0ABU6X5Z8_9FABA</name>
<evidence type="ECO:0000256" key="1">
    <source>
        <dbReference type="SAM" id="MobiDB-lite"/>
    </source>
</evidence>
<reference evidence="2 3" key="1">
    <citation type="journal article" date="2023" name="Plants (Basel)">
        <title>Bridging the Gap: Combining Genomics and Transcriptomics Approaches to Understand Stylosanthes scabra, an Orphan Legume from the Brazilian Caatinga.</title>
        <authorList>
            <person name="Ferreira-Neto J.R.C."/>
            <person name="da Silva M.D."/>
            <person name="Binneck E."/>
            <person name="de Melo N.F."/>
            <person name="da Silva R.H."/>
            <person name="de Melo A.L.T.M."/>
            <person name="Pandolfi V."/>
            <person name="Bustamante F.O."/>
            <person name="Brasileiro-Vidal A.C."/>
            <person name="Benko-Iseppon A.M."/>
        </authorList>
    </citation>
    <scope>NUCLEOTIDE SEQUENCE [LARGE SCALE GENOMIC DNA]</scope>
    <source>
        <tissue evidence="2">Leaves</tissue>
    </source>
</reference>
<gene>
    <name evidence="2" type="ORF">PIB30_012899</name>
</gene>
<accession>A0ABU6X5Z8</accession>
<comment type="caution">
    <text evidence="2">The sequence shown here is derived from an EMBL/GenBank/DDBJ whole genome shotgun (WGS) entry which is preliminary data.</text>
</comment>
<dbReference type="Proteomes" id="UP001341840">
    <property type="component" value="Unassembled WGS sequence"/>
</dbReference>
<organism evidence="2 3">
    <name type="scientific">Stylosanthes scabra</name>
    <dbReference type="NCBI Taxonomy" id="79078"/>
    <lineage>
        <taxon>Eukaryota</taxon>
        <taxon>Viridiplantae</taxon>
        <taxon>Streptophyta</taxon>
        <taxon>Embryophyta</taxon>
        <taxon>Tracheophyta</taxon>
        <taxon>Spermatophyta</taxon>
        <taxon>Magnoliopsida</taxon>
        <taxon>eudicotyledons</taxon>
        <taxon>Gunneridae</taxon>
        <taxon>Pentapetalae</taxon>
        <taxon>rosids</taxon>
        <taxon>fabids</taxon>
        <taxon>Fabales</taxon>
        <taxon>Fabaceae</taxon>
        <taxon>Papilionoideae</taxon>
        <taxon>50 kb inversion clade</taxon>
        <taxon>dalbergioids sensu lato</taxon>
        <taxon>Dalbergieae</taxon>
        <taxon>Pterocarpus clade</taxon>
        <taxon>Stylosanthes</taxon>
    </lineage>
</organism>
<sequence length="126" mass="14729">MDGDEFVQGANVVHGRVWDPSVELVMMVRGEVEEQEVKTDITKEILDEWKCVEVEQCPIYVTSNERDPLADIMMLKYNEVEEDQVRIVHIEEVVNEWNFAKAKINSSNKENLSRQNSKWRESRSSD</sequence>
<dbReference type="EMBL" id="JASCZI010211481">
    <property type="protein sequence ID" value="MED6192729.1"/>
    <property type="molecule type" value="Genomic_DNA"/>
</dbReference>